<dbReference type="AlphaFoldDB" id="F0W3V4"/>
<organism evidence="2">
    <name type="scientific">Albugo laibachii Nc14</name>
    <dbReference type="NCBI Taxonomy" id="890382"/>
    <lineage>
        <taxon>Eukaryota</taxon>
        <taxon>Sar</taxon>
        <taxon>Stramenopiles</taxon>
        <taxon>Oomycota</taxon>
        <taxon>Peronosporomycetes</taxon>
        <taxon>Albuginales</taxon>
        <taxon>Albuginaceae</taxon>
        <taxon>Albugo</taxon>
    </lineage>
</organism>
<proteinExistence type="predicted"/>
<accession>F0W3V4</accession>
<name>F0W3V4_9STRA</name>
<dbReference type="HOGENOM" id="CLU_001650_17_2_1"/>
<reference evidence="2" key="1">
    <citation type="journal article" date="2011" name="PLoS Biol.">
        <title>Gene gain and loss during evolution of obligate parasitism in the white rust pathogen of Arabidopsis thaliana.</title>
        <authorList>
            <person name="Kemen E."/>
            <person name="Gardiner A."/>
            <person name="Schultz-Larsen T."/>
            <person name="Kemen A.C."/>
            <person name="Balmuth A.L."/>
            <person name="Robert-Seilaniantz A."/>
            <person name="Bailey K."/>
            <person name="Holub E."/>
            <person name="Studholme D.J."/>
            <person name="Maclean D."/>
            <person name="Jones J.D."/>
        </authorList>
    </citation>
    <scope>NUCLEOTIDE SEQUENCE</scope>
</reference>
<reference evidence="2" key="2">
    <citation type="submission" date="2011-02" db="EMBL/GenBank/DDBJ databases">
        <authorList>
            <person name="MacLean D."/>
        </authorList>
    </citation>
    <scope>NUCLEOTIDE SEQUENCE</scope>
</reference>
<feature type="domain" description="Reverse transcriptase Ty1/copia-type" evidence="1">
    <location>
        <begin position="11"/>
        <end position="136"/>
    </location>
</feature>
<dbReference type="Pfam" id="PF07727">
    <property type="entry name" value="RVT_2"/>
    <property type="match status" value="1"/>
</dbReference>
<dbReference type="EMBL" id="FR824059">
    <property type="protein sequence ID" value="CCA15704.1"/>
    <property type="molecule type" value="Genomic_DNA"/>
</dbReference>
<gene>
    <name evidence="2" type="primary">AlNc14C14G1621</name>
    <name evidence="2" type="ORF">ALNC14_018470</name>
</gene>
<evidence type="ECO:0000313" key="2">
    <source>
        <dbReference type="EMBL" id="CCA15704.1"/>
    </source>
</evidence>
<dbReference type="InterPro" id="IPR013103">
    <property type="entry name" value="RVT_2"/>
</dbReference>
<sequence length="138" mass="16087">MEIELSALKYNNVWTRVDQVSMKKIIGTKWVSAMKRNEHGDIERYKARIVALGYRQTDGIDYMETYLSVANMNLIRVFLAYCYHNGSHIHQFDVDTVLLNGKLKEEVYVYPPKGFKTGKNQVLRWYRSLFGLKQAAST</sequence>
<protein>
    <submittedName>
        <fullName evidence="2">Uncharacterized protein AlNc14C14G1621</fullName>
    </submittedName>
</protein>
<evidence type="ECO:0000259" key="1">
    <source>
        <dbReference type="Pfam" id="PF07727"/>
    </source>
</evidence>